<accession>A0ACC1Z251</accession>
<proteinExistence type="predicted"/>
<comment type="caution">
    <text evidence="1">The sequence shown here is derived from an EMBL/GenBank/DDBJ whole genome shotgun (WGS) entry which is preliminary data.</text>
</comment>
<dbReference type="Proteomes" id="UP001164539">
    <property type="component" value="Chromosome 1"/>
</dbReference>
<dbReference type="EMBL" id="CM051394">
    <property type="protein sequence ID" value="KAJ4729527.1"/>
    <property type="molecule type" value="Genomic_DNA"/>
</dbReference>
<reference evidence="1 2" key="1">
    <citation type="journal article" date="2023" name="Science">
        <title>Complex scaffold remodeling in plant triterpene biosynthesis.</title>
        <authorList>
            <person name="De La Pena R."/>
            <person name="Hodgson H."/>
            <person name="Liu J.C."/>
            <person name="Stephenson M.J."/>
            <person name="Martin A.C."/>
            <person name="Owen C."/>
            <person name="Harkess A."/>
            <person name="Leebens-Mack J."/>
            <person name="Jimenez L.E."/>
            <person name="Osbourn A."/>
            <person name="Sattely E.S."/>
        </authorList>
    </citation>
    <scope>NUCLEOTIDE SEQUENCE [LARGE SCALE GENOMIC DNA]</scope>
    <source>
        <strain evidence="2">cv. JPN11</strain>
        <tissue evidence="1">Leaf</tissue>
    </source>
</reference>
<protein>
    <submittedName>
        <fullName evidence="1">GEM-like protein 5</fullName>
    </submittedName>
</protein>
<name>A0ACC1Z251_MELAZ</name>
<sequence>MNGTSKESHPEENPFYQKSSEESSNREMQSHQSAAGPSSAPACSVNGDEKWGTPVMGTPAAPTSHPDNKKAALWGAAAADDPAAQYYHHHPYLQYTPVEKPSHSPMESILGTWNSWTNKAETMANNIWQNLKTNSSVSEAAWGKMNLTAKALTGGGFETLYKQTFATYQNETLKKTFACYLSTSTGPVAGTLYLSNVHVAFCSDRPLSFTAPSGQKTWSYYKVIVPLAMIGAINPVIMRENPSEKYIQVATVDGHEFWFMGFVNYDKASRHLSESISSFVANGIPVQPNVA</sequence>
<evidence type="ECO:0000313" key="2">
    <source>
        <dbReference type="Proteomes" id="UP001164539"/>
    </source>
</evidence>
<keyword evidence="2" id="KW-1185">Reference proteome</keyword>
<gene>
    <name evidence="1" type="ORF">OWV82_002298</name>
</gene>
<evidence type="ECO:0000313" key="1">
    <source>
        <dbReference type="EMBL" id="KAJ4729527.1"/>
    </source>
</evidence>
<organism evidence="1 2">
    <name type="scientific">Melia azedarach</name>
    <name type="common">Chinaberry tree</name>
    <dbReference type="NCBI Taxonomy" id="155640"/>
    <lineage>
        <taxon>Eukaryota</taxon>
        <taxon>Viridiplantae</taxon>
        <taxon>Streptophyta</taxon>
        <taxon>Embryophyta</taxon>
        <taxon>Tracheophyta</taxon>
        <taxon>Spermatophyta</taxon>
        <taxon>Magnoliopsida</taxon>
        <taxon>eudicotyledons</taxon>
        <taxon>Gunneridae</taxon>
        <taxon>Pentapetalae</taxon>
        <taxon>rosids</taxon>
        <taxon>malvids</taxon>
        <taxon>Sapindales</taxon>
        <taxon>Meliaceae</taxon>
        <taxon>Melia</taxon>
    </lineage>
</organism>